<dbReference type="HOGENOM" id="CLU_1346425_0_0_2"/>
<dbReference type="KEGG" id="mpi:Mpet_2785"/>
<dbReference type="AlphaFoldDB" id="E1RHE5"/>
<keyword evidence="2" id="KW-1185">Reference proteome</keyword>
<evidence type="ECO:0000313" key="1">
    <source>
        <dbReference type="EMBL" id="ADN37528.1"/>
    </source>
</evidence>
<protein>
    <submittedName>
        <fullName evidence="1">Uncharacterized protein</fullName>
    </submittedName>
</protein>
<accession>E1RHE5</accession>
<evidence type="ECO:0000313" key="2">
    <source>
        <dbReference type="Proteomes" id="UP000006565"/>
    </source>
</evidence>
<reference evidence="1 2" key="1">
    <citation type="journal article" date="2010" name="Stand. Genomic Sci.">
        <title>Complete genome sequence of Methanoplanus petrolearius type strain (SEBR 4847).</title>
        <authorList>
            <person name="Brambilla E."/>
            <person name="Djao O.D."/>
            <person name="Daligault H."/>
            <person name="Lapidus A."/>
            <person name="Lucas S."/>
            <person name="Hammon N."/>
            <person name="Nolan M."/>
            <person name="Tice H."/>
            <person name="Cheng J.F."/>
            <person name="Han C."/>
            <person name="Tapia R."/>
            <person name="Goodwin L."/>
            <person name="Pitluck S."/>
            <person name="Liolios K."/>
            <person name="Ivanova N."/>
            <person name="Mavromatis K."/>
            <person name="Mikhailova N."/>
            <person name="Pati A."/>
            <person name="Chen A."/>
            <person name="Palaniappan K."/>
            <person name="Land M."/>
            <person name="Hauser L."/>
            <person name="Chang Y.J."/>
            <person name="Jeffries C.D."/>
            <person name="Rohde M."/>
            <person name="Spring S."/>
            <person name="Sikorski J."/>
            <person name="Goker M."/>
            <person name="Woyke T."/>
            <person name="Bristow J."/>
            <person name="Eisen J.A."/>
            <person name="Markowitz V."/>
            <person name="Hugenholtz P."/>
            <person name="Kyrpides N.C."/>
            <person name="Klenk H.P."/>
        </authorList>
    </citation>
    <scope>NUCLEOTIDE SEQUENCE [LARGE SCALE GENOMIC DNA]</scope>
    <source>
        <strain evidence="2">DSM 11571 / OCM 486 / SEBR 4847</strain>
    </source>
</reference>
<dbReference type="EMBL" id="CP002117">
    <property type="protein sequence ID" value="ADN37528.1"/>
    <property type="molecule type" value="Genomic_DNA"/>
</dbReference>
<dbReference type="OrthoDB" id="118168at2157"/>
<dbReference type="Proteomes" id="UP000006565">
    <property type="component" value="Chromosome"/>
</dbReference>
<name>E1RHE5_METP4</name>
<proteinExistence type="predicted"/>
<dbReference type="GeneID" id="9745280"/>
<organism evidence="1 2">
    <name type="scientific">Methanolacinia petrolearia (strain DSM 11571 / OCM 486 / SEBR 4847)</name>
    <name type="common">Methanoplanus petrolearius</name>
    <dbReference type="NCBI Taxonomy" id="679926"/>
    <lineage>
        <taxon>Archaea</taxon>
        <taxon>Methanobacteriati</taxon>
        <taxon>Methanobacteriota</taxon>
        <taxon>Stenosarchaea group</taxon>
        <taxon>Methanomicrobia</taxon>
        <taxon>Methanomicrobiales</taxon>
        <taxon>Methanomicrobiaceae</taxon>
        <taxon>Methanolacinia</taxon>
    </lineage>
</organism>
<dbReference type="RefSeq" id="WP_013330701.1">
    <property type="nucleotide sequence ID" value="NC_014507.1"/>
</dbReference>
<sequence length="203" mass="23547">MESKDQQYLTKNQQFPVDLDSSKTIHDAFIIAYSVGNGDVVVGFDNLIKTFKAKNYPFKIYHCYNPEDMKTVLVNECAKYIWIFGHGWCGGTAFKWKPISNGIFHRKSENISILRYSDLLEDDEAIFPKKLFIGQFHCNHASKKDSSRITLPEVLMDKDTDPGQYFVSDFYNYHLSIWFSTRKLVKNLERTPFDAGETSKNKN</sequence>
<gene>
    <name evidence="1" type="ordered locus">Mpet_2785</name>
</gene>